<dbReference type="PANTHER" id="PTHR47232:SF1">
    <property type="entry name" value="TRANSDUCIN FAMILY PROTEIN _ WD-40 REPEAT FAMILY PROTEIN"/>
    <property type="match status" value="1"/>
</dbReference>
<dbReference type="OrthoDB" id="1897642at2759"/>
<keyword evidence="2" id="KW-1185">Reference proteome</keyword>
<protein>
    <submittedName>
        <fullName evidence="1">Uncharacterized protein</fullName>
    </submittedName>
</protein>
<dbReference type="SUPFAM" id="SSF50978">
    <property type="entry name" value="WD40 repeat-like"/>
    <property type="match status" value="1"/>
</dbReference>
<gene>
    <name evidence="1" type="ORF">F0562_011748</name>
</gene>
<dbReference type="EMBL" id="CM018048">
    <property type="protein sequence ID" value="KAA8521099.1"/>
    <property type="molecule type" value="Genomic_DNA"/>
</dbReference>
<evidence type="ECO:0000313" key="2">
    <source>
        <dbReference type="Proteomes" id="UP000325577"/>
    </source>
</evidence>
<dbReference type="PANTHER" id="PTHR47232">
    <property type="entry name" value="TRANSDUCIN FAMILY PROTEIN / WD-40 REPEAT FAMILY PROTEIN"/>
    <property type="match status" value="1"/>
</dbReference>
<sequence length="115" mass="13225">MNLNKKQRKTRVSFLEEKPHVKGIINNIVFMLWDSVCFITGGNDHAVVLWTEKDGDNFWEPKVLHNSLHSSAVMGVAGMHQRQIVMSADWCHGLTWALKDALHSFFVFRVLFLDS</sequence>
<reference evidence="1 2" key="1">
    <citation type="submission" date="2019-09" db="EMBL/GenBank/DDBJ databases">
        <title>A chromosome-level genome assembly of the Chinese tupelo Nyssa sinensis.</title>
        <authorList>
            <person name="Yang X."/>
            <person name="Kang M."/>
            <person name="Yang Y."/>
            <person name="Xiong H."/>
            <person name="Wang M."/>
            <person name="Zhang Z."/>
            <person name="Wang Z."/>
            <person name="Wu H."/>
            <person name="Ma T."/>
            <person name="Liu J."/>
            <person name="Xi Z."/>
        </authorList>
    </citation>
    <scope>NUCLEOTIDE SEQUENCE [LARGE SCALE GENOMIC DNA]</scope>
    <source>
        <strain evidence="1">J267</strain>
        <tissue evidence="1">Leaf</tissue>
    </source>
</reference>
<dbReference type="InterPro" id="IPR036322">
    <property type="entry name" value="WD40_repeat_dom_sf"/>
</dbReference>
<evidence type="ECO:0000313" key="1">
    <source>
        <dbReference type="EMBL" id="KAA8521099.1"/>
    </source>
</evidence>
<organism evidence="1 2">
    <name type="scientific">Nyssa sinensis</name>
    <dbReference type="NCBI Taxonomy" id="561372"/>
    <lineage>
        <taxon>Eukaryota</taxon>
        <taxon>Viridiplantae</taxon>
        <taxon>Streptophyta</taxon>
        <taxon>Embryophyta</taxon>
        <taxon>Tracheophyta</taxon>
        <taxon>Spermatophyta</taxon>
        <taxon>Magnoliopsida</taxon>
        <taxon>eudicotyledons</taxon>
        <taxon>Gunneridae</taxon>
        <taxon>Pentapetalae</taxon>
        <taxon>asterids</taxon>
        <taxon>Cornales</taxon>
        <taxon>Nyssaceae</taxon>
        <taxon>Nyssa</taxon>
    </lineage>
</organism>
<dbReference type="Proteomes" id="UP000325577">
    <property type="component" value="Linkage Group LG5"/>
</dbReference>
<proteinExistence type="predicted"/>
<name>A0A5J4ZSR0_9ASTE</name>
<accession>A0A5J4ZSR0</accession>
<dbReference type="AlphaFoldDB" id="A0A5J4ZSR0"/>